<keyword evidence="2" id="KW-0812">Transmembrane</keyword>
<keyword evidence="2" id="KW-0472">Membrane</keyword>
<protein>
    <submittedName>
        <fullName evidence="3">Uncharacterized protein</fullName>
    </submittedName>
</protein>
<dbReference type="AlphaFoldDB" id="A0A3B6TC85"/>
<dbReference type="Gramene" id="TraesARI7D03G04361850.1">
    <property type="protein sequence ID" value="TraesARI7D03G04361850.1"/>
    <property type="gene ID" value="TraesARI7D03G04361850"/>
</dbReference>
<dbReference type="KEGG" id="taes:123168382"/>
<name>A0A3B6TC85_WHEAT</name>
<dbReference type="OrthoDB" id="669460at2759"/>
<dbReference type="Gramene" id="TraesPARA_EIv1.0_2513200.1">
    <property type="protein sequence ID" value="TraesPARA_EIv1.0_2513200.1.CDS"/>
    <property type="gene ID" value="TraesPARA_EIv1.0_2513200"/>
</dbReference>
<dbReference type="OMA" id="SCKYENP"/>
<dbReference type="Gramene" id="TraesWEE_scaffold_011362_01G000400.1">
    <property type="protein sequence ID" value="TraesWEE_scaffold_011362_01G000400.1"/>
    <property type="gene ID" value="TraesWEE_scaffold_011362_01G000400"/>
</dbReference>
<dbReference type="Gramene" id="TraesLAC7D03G04231320.1">
    <property type="protein sequence ID" value="TraesLAC7D03G04231320.1"/>
    <property type="gene ID" value="TraesLAC7D03G04231320"/>
</dbReference>
<keyword evidence="4" id="KW-1185">Reference proteome</keyword>
<dbReference type="Gramene" id="TraesJAG7D03G04267780.1">
    <property type="protein sequence ID" value="TraesJAG7D03G04267780.1"/>
    <property type="gene ID" value="TraesJAG7D03G04267780"/>
</dbReference>
<evidence type="ECO:0000313" key="4">
    <source>
        <dbReference type="Proteomes" id="UP000019116"/>
    </source>
</evidence>
<evidence type="ECO:0000256" key="2">
    <source>
        <dbReference type="SAM" id="Phobius"/>
    </source>
</evidence>
<keyword evidence="2" id="KW-1133">Transmembrane helix</keyword>
<dbReference type="Gramene" id="TraesMAC7D03G04276620.1">
    <property type="protein sequence ID" value="TraesMAC7D03G04276620.1"/>
    <property type="gene ID" value="TraesMAC7D03G04276620"/>
</dbReference>
<dbReference type="Gramene" id="TraesNOR7D03G04333150.1">
    <property type="protein sequence ID" value="TraesNOR7D03G04333150.1"/>
    <property type="gene ID" value="TraesNOR7D03G04333150"/>
</dbReference>
<dbReference type="PANTHER" id="PTHR33876:SF4">
    <property type="entry name" value="CHLOROPLAST PROTEIN FOR GROWTH AND FERTILITY 2"/>
    <property type="match status" value="1"/>
</dbReference>
<feature type="region of interest" description="Disordered" evidence="1">
    <location>
        <begin position="1"/>
        <end position="35"/>
    </location>
</feature>
<reference evidence="3" key="1">
    <citation type="submission" date="2018-08" db="EMBL/GenBank/DDBJ databases">
        <authorList>
            <person name="Rossello M."/>
        </authorList>
    </citation>
    <scope>NUCLEOTIDE SEQUENCE [LARGE SCALE GENOMIC DNA]</scope>
    <source>
        <strain evidence="3">cv. Chinese Spring</strain>
    </source>
</reference>
<evidence type="ECO:0000313" key="3">
    <source>
        <dbReference type="EnsemblPlants" id="TraesCS7D02G044600.1"/>
    </source>
</evidence>
<dbReference type="Gramene" id="TraesCLE_scaffold_016113_01G000700.1">
    <property type="protein sequence ID" value="TraesCLE_scaffold_016113_01G000700.1"/>
    <property type="gene ID" value="TraesCLE_scaffold_016113_01G000700"/>
</dbReference>
<dbReference type="Gramene" id="TraesJUL7D03G04327910.1">
    <property type="protein sequence ID" value="TraesJUL7D03G04327910.1"/>
    <property type="gene ID" value="TraesJUL7D03G04327910"/>
</dbReference>
<feature type="transmembrane region" description="Helical" evidence="2">
    <location>
        <begin position="366"/>
        <end position="387"/>
    </location>
</feature>
<dbReference type="Gramene" id="TraesLDM7D03G04290910.1">
    <property type="protein sequence ID" value="TraesLDM7D03G04290910.1"/>
    <property type="gene ID" value="TraesLDM7D03G04290910"/>
</dbReference>
<dbReference type="Gramene" id="TraesROB_scaffold_002649_01G001500.1">
    <property type="protein sequence ID" value="TraesROB_scaffold_002649_01G001500.1"/>
    <property type="gene ID" value="TraesROB_scaffold_002649_01G001500"/>
</dbReference>
<dbReference type="Gramene" id="TraesCS7D02G044600.1">
    <property type="protein sequence ID" value="TraesCS7D02G044600.1"/>
    <property type="gene ID" value="TraesCS7D02G044600"/>
</dbReference>
<dbReference type="Gramene" id="TraesRN7D0100101800.1">
    <property type="protein sequence ID" value="TraesRN7D0100101800.1"/>
    <property type="gene ID" value="TraesRN7D0100101800"/>
</dbReference>
<accession>A0A3B6TC85</accession>
<reference evidence="3" key="2">
    <citation type="submission" date="2018-10" db="UniProtKB">
        <authorList>
            <consortium name="EnsemblPlants"/>
        </authorList>
    </citation>
    <scope>IDENTIFICATION</scope>
</reference>
<feature type="compositionally biased region" description="Low complexity" evidence="1">
    <location>
        <begin position="13"/>
        <end position="22"/>
    </location>
</feature>
<organism evidence="3">
    <name type="scientific">Triticum aestivum</name>
    <name type="common">Wheat</name>
    <dbReference type="NCBI Taxonomy" id="4565"/>
    <lineage>
        <taxon>Eukaryota</taxon>
        <taxon>Viridiplantae</taxon>
        <taxon>Streptophyta</taxon>
        <taxon>Embryophyta</taxon>
        <taxon>Tracheophyta</taxon>
        <taxon>Spermatophyta</taxon>
        <taxon>Magnoliopsida</taxon>
        <taxon>Liliopsida</taxon>
        <taxon>Poales</taxon>
        <taxon>Poaceae</taxon>
        <taxon>BOP clade</taxon>
        <taxon>Pooideae</taxon>
        <taxon>Triticodae</taxon>
        <taxon>Triticeae</taxon>
        <taxon>Triticinae</taxon>
        <taxon>Triticum</taxon>
    </lineage>
</organism>
<dbReference type="RefSeq" id="XP_044442186.1">
    <property type="nucleotide sequence ID" value="XM_044586251.1"/>
</dbReference>
<dbReference type="Gramene" id="TraesSTA7D03G04278140.1">
    <property type="protein sequence ID" value="TraesSTA7D03G04278140.1"/>
    <property type="gene ID" value="TraesSTA7D03G04278140"/>
</dbReference>
<sequence length="390" mass="39771">MDRLISSPLHLTRAPSSSAASRARPRAGGHNHLLPATAAPRSFAPLHGLRLHPLAPLLPRPPQSLLAAASASSRAVNPAPPEQDDEAADASAQAPATGVTRFFQKVASAAAVALVAALVVAAVGPSSMVPPALASALHRHSHSAAVTAGRSIFKSELLGSAWTGFLAGCLHTLSGPDHLAALAPLSIGRSPVESAAVGALWGCGHDAGQVMFGLLFLGLKDRLHIEVLRTWGTRVVGLTLLVIGAIGIREATQAAPCVAAALEGGAHQHGGNNSDALEKALLGAGGKKKEISFATFATGIVHGLQPDALMIILPALAMPSRAAGAAFLGMFLVGTVLSMASYTVLIGTCTEALKERVPRITEKLTWAASLVAISMGVAIIVSESFGVSLY</sequence>
<feature type="transmembrane region" description="Helical" evidence="2">
    <location>
        <begin position="322"/>
        <end position="345"/>
    </location>
</feature>
<dbReference type="GeneID" id="123168382"/>
<dbReference type="Proteomes" id="UP000019116">
    <property type="component" value="Chromosome 7D"/>
</dbReference>
<feature type="region of interest" description="Disordered" evidence="1">
    <location>
        <begin position="68"/>
        <end position="92"/>
    </location>
</feature>
<dbReference type="PANTHER" id="PTHR33876">
    <property type="entry name" value="UNNAMED PRODUCT"/>
    <property type="match status" value="1"/>
</dbReference>
<dbReference type="STRING" id="4565.A0A3B6TC85"/>
<dbReference type="Gramene" id="TraesCAD_scaffold_014916_01G000700.1">
    <property type="protein sequence ID" value="TraesCAD_scaffold_014916_01G000700.1"/>
    <property type="gene ID" value="TraesCAD_scaffold_014916_01G000700"/>
</dbReference>
<evidence type="ECO:0000256" key="1">
    <source>
        <dbReference type="SAM" id="MobiDB-lite"/>
    </source>
</evidence>
<proteinExistence type="predicted"/>
<dbReference type="Gramene" id="TraesSYM7D03G04338760.1">
    <property type="protein sequence ID" value="TraesSYM7D03G04338760.1"/>
    <property type="gene ID" value="TraesSYM7D03G04338760"/>
</dbReference>
<dbReference type="InterPro" id="IPR052776">
    <property type="entry name" value="Chloro_ReproSupport/MetalTrans"/>
</dbReference>
<feature type="compositionally biased region" description="Low complexity" evidence="1">
    <location>
        <begin position="68"/>
        <end position="77"/>
    </location>
</feature>
<dbReference type="EnsemblPlants" id="TraesCS7D02G044600.1">
    <property type="protein sequence ID" value="TraesCS7D02G044600.1"/>
    <property type="gene ID" value="TraesCS7D02G044600"/>
</dbReference>
<gene>
    <name evidence="3" type="primary">LOC123168382</name>
</gene>
<dbReference type="Gramene" id="TraesCS7D03G0100800.1">
    <property type="protein sequence ID" value="TraesCS7D03G0100800.1.CDS"/>
    <property type="gene ID" value="TraesCS7D03G0100800"/>
</dbReference>